<feature type="region of interest" description="Disordered" evidence="1">
    <location>
        <begin position="1"/>
        <end position="24"/>
    </location>
</feature>
<feature type="compositionally biased region" description="Basic residues" evidence="1">
    <location>
        <begin position="9"/>
        <end position="18"/>
    </location>
</feature>
<keyword evidence="3" id="KW-1185">Reference proteome</keyword>
<evidence type="ECO:0000313" key="2">
    <source>
        <dbReference type="EMBL" id="RZC65111.1"/>
    </source>
</evidence>
<proteinExistence type="predicted"/>
<organism evidence="2 3">
    <name type="scientific">Papaver somniferum</name>
    <name type="common">Opium poppy</name>
    <dbReference type="NCBI Taxonomy" id="3469"/>
    <lineage>
        <taxon>Eukaryota</taxon>
        <taxon>Viridiplantae</taxon>
        <taxon>Streptophyta</taxon>
        <taxon>Embryophyta</taxon>
        <taxon>Tracheophyta</taxon>
        <taxon>Spermatophyta</taxon>
        <taxon>Magnoliopsida</taxon>
        <taxon>Ranunculales</taxon>
        <taxon>Papaveraceae</taxon>
        <taxon>Papaveroideae</taxon>
        <taxon>Papaver</taxon>
    </lineage>
</organism>
<dbReference type="Proteomes" id="UP000316621">
    <property type="component" value="Chromosome 6"/>
</dbReference>
<accession>A0A4Y7JYP0</accession>
<dbReference type="EMBL" id="CM010720">
    <property type="protein sequence ID" value="RZC65111.1"/>
    <property type="molecule type" value="Genomic_DNA"/>
</dbReference>
<evidence type="ECO:0000256" key="1">
    <source>
        <dbReference type="SAM" id="MobiDB-lite"/>
    </source>
</evidence>
<gene>
    <name evidence="2" type="ORF">C5167_008799</name>
</gene>
<evidence type="ECO:0000313" key="3">
    <source>
        <dbReference type="Proteomes" id="UP000316621"/>
    </source>
</evidence>
<sequence>MATVSIGKAIHRKNRSSKSKAPMGSEDYYGLLQPLPIPNKVWEDISMDFIEGLPISKVGDIRCGFARVGVRSDSASVVQAFTAGNTDGVRCCRTKAIDPEQVEAKALLEAALLARSKRVQALH</sequence>
<dbReference type="AlphaFoldDB" id="A0A4Y7JYP0"/>
<name>A0A4Y7JYP0_PAPSO</name>
<dbReference type="Gramene" id="RZC65111">
    <property type="protein sequence ID" value="RZC65111"/>
    <property type="gene ID" value="C5167_008799"/>
</dbReference>
<protein>
    <submittedName>
        <fullName evidence="2">Uncharacterized protein</fullName>
    </submittedName>
</protein>
<reference evidence="2 3" key="1">
    <citation type="journal article" date="2018" name="Science">
        <title>The opium poppy genome and morphinan production.</title>
        <authorList>
            <person name="Guo L."/>
            <person name="Winzer T."/>
            <person name="Yang X."/>
            <person name="Li Y."/>
            <person name="Ning Z."/>
            <person name="He Z."/>
            <person name="Teodor R."/>
            <person name="Lu Y."/>
            <person name="Bowser T.A."/>
            <person name="Graham I.A."/>
            <person name="Ye K."/>
        </authorList>
    </citation>
    <scope>NUCLEOTIDE SEQUENCE [LARGE SCALE GENOMIC DNA]</scope>
    <source>
        <strain evidence="3">cv. HN1</strain>
        <tissue evidence="2">Leaves</tissue>
    </source>
</reference>